<dbReference type="PANTHER" id="PTHR39087:SF2">
    <property type="entry name" value="UPF0104 MEMBRANE PROTEIN MJ1595"/>
    <property type="match status" value="1"/>
</dbReference>
<keyword evidence="8" id="KW-1185">Reference proteome</keyword>
<dbReference type="KEGG" id="tro:trd_0474"/>
<dbReference type="eggNOG" id="COG0392">
    <property type="taxonomic scope" value="Bacteria"/>
</dbReference>
<dbReference type="Proteomes" id="UP000000447">
    <property type="component" value="Chromosome"/>
</dbReference>
<feature type="transmembrane region" description="Helical" evidence="6">
    <location>
        <begin position="66"/>
        <end position="84"/>
    </location>
</feature>
<feature type="transmembrane region" description="Helical" evidence="6">
    <location>
        <begin position="272"/>
        <end position="291"/>
    </location>
</feature>
<sequence>MHGDEQHLLASVHGRYTEWRVSRPGHWYDRRFSPNPVLRARADDAGPNGVARARPFMIGGDTMRRGVLVFVIAGVFSFVAWSFRDPEMVTGTLERLSPRVVLALLLVLSANEAIKAIRWAWYLRAAQLPLRFRDSITSYLAAQAASALPGGSILSARLAEEHAKGRIGLRHTAPPLIAQGLGDVFAVALLALIGIAASPQPNAQLVAPVAALILALLLITIARSERSGTALVGVLRRWRLTRRLVPVEEDARRTLVALLNGRALIPGTMTSIASSLCAVAILIMLANALTVRGLAPLEGLYVHGMSMLAHLFLPVPNGFGTTEISLVGLLNWIGIGFGRATAIAITYRALGIGFRTLIGLAVLLLRYHHLIQLRSPAQPVPTTLLDVASEASD</sequence>
<dbReference type="STRING" id="309801.trd_0474"/>
<dbReference type="HOGENOM" id="CLU_701948_0_0_0"/>
<evidence type="ECO:0000256" key="6">
    <source>
        <dbReference type="SAM" id="Phobius"/>
    </source>
</evidence>
<evidence type="ECO:0000256" key="1">
    <source>
        <dbReference type="ARBA" id="ARBA00004651"/>
    </source>
</evidence>
<keyword evidence="4 6" id="KW-1133">Transmembrane helix</keyword>
<evidence type="ECO:0000313" key="8">
    <source>
        <dbReference type="Proteomes" id="UP000000447"/>
    </source>
</evidence>
<evidence type="ECO:0000256" key="5">
    <source>
        <dbReference type="ARBA" id="ARBA00023136"/>
    </source>
</evidence>
<organism evidence="7 8">
    <name type="scientific">Thermomicrobium roseum (strain ATCC 27502 / DSM 5159 / P-2)</name>
    <dbReference type="NCBI Taxonomy" id="309801"/>
    <lineage>
        <taxon>Bacteria</taxon>
        <taxon>Pseudomonadati</taxon>
        <taxon>Thermomicrobiota</taxon>
        <taxon>Thermomicrobia</taxon>
        <taxon>Thermomicrobiales</taxon>
        <taxon>Thermomicrobiaceae</taxon>
        <taxon>Thermomicrobium</taxon>
    </lineage>
</organism>
<proteinExistence type="predicted"/>
<feature type="transmembrane region" description="Helical" evidence="6">
    <location>
        <begin position="203"/>
        <end position="222"/>
    </location>
</feature>
<keyword evidence="2" id="KW-1003">Cell membrane</keyword>
<dbReference type="EMBL" id="CP001275">
    <property type="protein sequence ID" value="ACM05397.1"/>
    <property type="molecule type" value="Genomic_DNA"/>
</dbReference>
<name>B9KYC9_THERP</name>
<evidence type="ECO:0000313" key="7">
    <source>
        <dbReference type="EMBL" id="ACM05397.1"/>
    </source>
</evidence>
<accession>B9KYC9</accession>
<dbReference type="GO" id="GO:0005886">
    <property type="term" value="C:plasma membrane"/>
    <property type="evidence" value="ECO:0007669"/>
    <property type="project" value="UniProtKB-SubCell"/>
</dbReference>
<dbReference type="AlphaFoldDB" id="B9KYC9"/>
<feature type="transmembrane region" description="Helical" evidence="6">
    <location>
        <begin position="311"/>
        <end position="333"/>
    </location>
</feature>
<feature type="transmembrane region" description="Helical" evidence="6">
    <location>
        <begin position="345"/>
        <end position="365"/>
    </location>
</feature>
<gene>
    <name evidence="7" type="ordered locus">trd_0474</name>
</gene>
<evidence type="ECO:0000256" key="2">
    <source>
        <dbReference type="ARBA" id="ARBA00022475"/>
    </source>
</evidence>
<protein>
    <submittedName>
        <fullName evidence="7">Putative membrane protein</fullName>
    </submittedName>
</protein>
<comment type="subcellular location">
    <subcellularLocation>
        <location evidence="1">Cell membrane</location>
        <topology evidence="1">Multi-pass membrane protein</topology>
    </subcellularLocation>
</comment>
<keyword evidence="5 6" id="KW-0472">Membrane</keyword>
<reference evidence="7 8" key="1">
    <citation type="journal article" date="2009" name="PLoS ONE">
        <title>Complete genome sequence of the aerobic CO-oxidizing thermophile Thermomicrobium roseum.</title>
        <authorList>
            <person name="Wu D."/>
            <person name="Raymond J."/>
            <person name="Wu M."/>
            <person name="Chatterji S."/>
            <person name="Ren Q."/>
            <person name="Graham J.E."/>
            <person name="Bryant D.A."/>
            <person name="Robb F."/>
            <person name="Colman A."/>
            <person name="Tallon L.J."/>
            <person name="Badger J.H."/>
            <person name="Madupu R."/>
            <person name="Ward N.L."/>
            <person name="Eisen J.A."/>
        </authorList>
    </citation>
    <scope>NUCLEOTIDE SEQUENCE [LARGE SCALE GENOMIC DNA]</scope>
    <source>
        <strain evidence="8">ATCC 27502 / DSM 5159 / P-2</strain>
    </source>
</reference>
<evidence type="ECO:0000256" key="3">
    <source>
        <dbReference type="ARBA" id="ARBA00022692"/>
    </source>
</evidence>
<feature type="transmembrane region" description="Helical" evidence="6">
    <location>
        <begin position="176"/>
        <end position="197"/>
    </location>
</feature>
<dbReference type="PANTHER" id="PTHR39087">
    <property type="entry name" value="UPF0104 MEMBRANE PROTEIN MJ1595"/>
    <property type="match status" value="1"/>
</dbReference>
<dbReference type="Pfam" id="PF03706">
    <property type="entry name" value="LPG_synthase_TM"/>
    <property type="match status" value="1"/>
</dbReference>
<evidence type="ECO:0000256" key="4">
    <source>
        <dbReference type="ARBA" id="ARBA00022989"/>
    </source>
</evidence>
<keyword evidence="3 6" id="KW-0812">Transmembrane</keyword>
<dbReference type="InterPro" id="IPR022791">
    <property type="entry name" value="L-PG_synthase/AglD"/>
</dbReference>